<dbReference type="CDD" id="cd06174">
    <property type="entry name" value="MFS"/>
    <property type="match status" value="1"/>
</dbReference>
<dbReference type="Gene3D" id="1.20.1250.20">
    <property type="entry name" value="MFS general substrate transporter like domains"/>
    <property type="match status" value="2"/>
</dbReference>
<keyword evidence="5 6" id="KW-0472">Membrane</keyword>
<dbReference type="EMBL" id="AP027924">
    <property type="protein sequence ID" value="BED92309.1"/>
    <property type="molecule type" value="Genomic_DNA"/>
</dbReference>
<evidence type="ECO:0000256" key="3">
    <source>
        <dbReference type="ARBA" id="ARBA00022692"/>
    </source>
</evidence>
<evidence type="ECO:0000256" key="4">
    <source>
        <dbReference type="ARBA" id="ARBA00022989"/>
    </source>
</evidence>
<protein>
    <submittedName>
        <fullName evidence="7">MFS transporter</fullName>
    </submittedName>
</protein>
<reference evidence="7" key="1">
    <citation type="journal article" date="2023" name="ISME J.">
        <title>Emergence of putative energy parasites within Clostridia revealed by genome analysis of a novel endosymbiotic clade.</title>
        <authorList>
            <person name="Takahashi K."/>
            <person name="Kuwahara H."/>
            <person name="Horikawa Y."/>
            <person name="Izawa K."/>
            <person name="Kato D."/>
            <person name="Inagaki T."/>
            <person name="Yuki M."/>
            <person name="Ohkuma M."/>
            <person name="Hongoh Y."/>
        </authorList>
    </citation>
    <scope>NUCLEOTIDE SEQUENCE</scope>
    <source>
        <strain evidence="7">CfP3-15</strain>
    </source>
</reference>
<feature type="transmembrane region" description="Helical" evidence="6">
    <location>
        <begin position="894"/>
        <end position="914"/>
    </location>
</feature>
<dbReference type="InterPro" id="IPR050930">
    <property type="entry name" value="MFS_Vesicular_Transporter"/>
</dbReference>
<feature type="transmembrane region" description="Helical" evidence="6">
    <location>
        <begin position="870"/>
        <end position="888"/>
    </location>
</feature>
<evidence type="ECO:0000256" key="2">
    <source>
        <dbReference type="ARBA" id="ARBA00022448"/>
    </source>
</evidence>
<evidence type="ECO:0000256" key="6">
    <source>
        <dbReference type="SAM" id="Phobius"/>
    </source>
</evidence>
<evidence type="ECO:0000256" key="5">
    <source>
        <dbReference type="ARBA" id="ARBA00023136"/>
    </source>
</evidence>
<organism evidence="7">
    <name type="scientific">Candidatus Improbicoccus pseudotrichonymphae</name>
    <dbReference type="NCBI Taxonomy" id="3033792"/>
    <lineage>
        <taxon>Bacteria</taxon>
        <taxon>Bacillati</taxon>
        <taxon>Bacillota</taxon>
        <taxon>Clostridia</taxon>
        <taxon>Candidatus Improbicoccus</taxon>
    </lineage>
</organism>
<feature type="transmembrane region" description="Helical" evidence="6">
    <location>
        <begin position="7"/>
        <end position="25"/>
    </location>
</feature>
<feature type="transmembrane region" description="Helical" evidence="6">
    <location>
        <begin position="840"/>
        <end position="863"/>
    </location>
</feature>
<sequence>MVNFKKPFFKIIVVILFLFSFVFVIKNYDLFYIFPFSGNYSIENCNFVSFNENENKVIDNKSGLELIKLNKNNEIEFFKKAGVSPVEDFKSVYANRIDDNDNIYTYDLELASNQKIKEESILKFNKNGKLIKNIFRNKSVSENKGIAQILVIKNEFYYVYNNENEFYVKNSLNEVVRKFVFNTELVLCYEFSDLENIILLTKNGYFYKLKPDNSTEIIYDSNKHIGSVPINFAVLEDGTIAYSDIGTRQLAIIRNGSHEREVILDTDENYEERPVYLYLEAKGNADKIKIMATNGNNILNYNSEEKKTEILDKLSFSSSFLFSYCIFIICTTFLLIFIAYISFFIFKKIYISNSFVAKISALIITGTVLITGIFCLISFQSFDARLINEIKKRSEVVSLFIRKELPYEKIEKIKNNSQYTDKDYKDIVNSVKNIFEKYQSITSNFYCVLYKTTHENKVVSVIYDLNATYPTLMPSYNYEEDSDEYKVITTQEGFVSEPEYWPTGYFIYSYDPIVNQKGESIGIIEVGSNLNALKKENHDLMLTLFLNIILMVVFIILFVLEILIFVKERNKAISKILNCDSRDLSKIFSEKITKNVSISMTSGMSRMLTFLIYFTTNIISGFLTIYLFSIVPDINGVQKEFLISIPLSAEIFASLFSLFATSFIIKKIGTRKTASIFGLILISGMFLKIIPNIWVFTLSNILCGLSWGVLLRIVAAILAKKNCLEDFNGNDSSMLNGITCALIFGSFLINFLDYFMVILISALLSLFVIYFIVLYVKNNDIKEFIEKNSEAKSASMTEFLFSGKISMFFLLILIPMTICDYYTSYFFPIVGDSMGLSETYIGYVCTLSRLCSVLFGATMIKFLSKHIKRYLALLLYVFLFSISMILFAKIPTLPILIISVITFGFANSFGYSFLADHFINIKIVEKFGYDRATSTNTFITNIAYMMAPFVFGFIITKSITFGLVYFGTLLIIFGILFLIFNLNIKKIR</sequence>
<feature type="transmembrane region" description="Helical" evidence="6">
    <location>
        <begin position="355"/>
        <end position="379"/>
    </location>
</feature>
<dbReference type="Pfam" id="PF07690">
    <property type="entry name" value="MFS_1"/>
    <property type="match status" value="1"/>
</dbReference>
<dbReference type="InterPro" id="IPR011701">
    <property type="entry name" value="MFS"/>
</dbReference>
<feature type="transmembrane region" description="Helical" evidence="6">
    <location>
        <begin position="321"/>
        <end position="343"/>
    </location>
</feature>
<proteinExistence type="predicted"/>
<feature type="transmembrane region" description="Helical" evidence="6">
    <location>
        <begin position="610"/>
        <end position="629"/>
    </location>
</feature>
<dbReference type="GO" id="GO:0005886">
    <property type="term" value="C:plasma membrane"/>
    <property type="evidence" value="ECO:0007669"/>
    <property type="project" value="UniProtKB-SubCell"/>
</dbReference>
<feature type="transmembrane region" description="Helical" evidence="6">
    <location>
        <begin position="540"/>
        <end position="566"/>
    </location>
</feature>
<dbReference type="GO" id="GO:0022857">
    <property type="term" value="F:transmembrane transporter activity"/>
    <property type="evidence" value="ECO:0007669"/>
    <property type="project" value="InterPro"/>
</dbReference>
<keyword evidence="3 6" id="KW-0812">Transmembrane</keyword>
<name>A0AA48KZI0_9FIRM</name>
<feature type="transmembrane region" description="Helical" evidence="6">
    <location>
        <begin position="935"/>
        <end position="955"/>
    </location>
</feature>
<feature type="transmembrane region" description="Helical" evidence="6">
    <location>
        <begin position="961"/>
        <end position="982"/>
    </location>
</feature>
<dbReference type="Proteomes" id="UP001337580">
    <property type="component" value="Chromosome"/>
</dbReference>
<feature type="transmembrane region" description="Helical" evidence="6">
    <location>
        <begin position="797"/>
        <end position="818"/>
    </location>
</feature>
<accession>A0AA48KZI0</accession>
<dbReference type="SUPFAM" id="SSF103473">
    <property type="entry name" value="MFS general substrate transporter"/>
    <property type="match status" value="1"/>
</dbReference>
<gene>
    <name evidence="7" type="ORF">CfP315_0932</name>
</gene>
<feature type="transmembrane region" description="Helical" evidence="6">
    <location>
        <begin position="755"/>
        <end position="776"/>
    </location>
</feature>
<feature type="transmembrane region" description="Helical" evidence="6">
    <location>
        <begin position="676"/>
        <end position="695"/>
    </location>
</feature>
<keyword evidence="2" id="KW-0813">Transport</keyword>
<evidence type="ECO:0000313" key="7">
    <source>
        <dbReference type="EMBL" id="BED92309.1"/>
    </source>
</evidence>
<dbReference type="PANTHER" id="PTHR23506:SF23">
    <property type="entry name" value="GH10249P"/>
    <property type="match status" value="1"/>
</dbReference>
<dbReference type="KEGG" id="ips:CfP315_0932"/>
<dbReference type="PANTHER" id="PTHR23506">
    <property type="entry name" value="GH10249P"/>
    <property type="match status" value="1"/>
</dbReference>
<dbReference type="AlphaFoldDB" id="A0AA48KZI0"/>
<keyword evidence="4 6" id="KW-1133">Transmembrane helix</keyword>
<feature type="transmembrane region" description="Helical" evidence="6">
    <location>
        <begin position="641"/>
        <end position="664"/>
    </location>
</feature>
<dbReference type="InterPro" id="IPR036259">
    <property type="entry name" value="MFS_trans_sf"/>
</dbReference>
<comment type="subcellular location">
    <subcellularLocation>
        <location evidence="1">Cell membrane</location>
        <topology evidence="1">Multi-pass membrane protein</topology>
    </subcellularLocation>
</comment>
<evidence type="ECO:0000256" key="1">
    <source>
        <dbReference type="ARBA" id="ARBA00004651"/>
    </source>
</evidence>